<dbReference type="PROSITE" id="PS00623">
    <property type="entry name" value="GMC_OXRED_1"/>
    <property type="match status" value="1"/>
</dbReference>
<evidence type="ECO:0000256" key="3">
    <source>
        <dbReference type="ARBA" id="ARBA00004498"/>
    </source>
</evidence>
<evidence type="ECO:0000256" key="14">
    <source>
        <dbReference type="SAM" id="MobiDB-lite"/>
    </source>
</evidence>
<dbReference type="PANTHER" id="PTHR11552">
    <property type="entry name" value="GLUCOSE-METHANOL-CHOLINE GMC OXIDOREDUCTASE"/>
    <property type="match status" value="1"/>
</dbReference>
<keyword evidence="10" id="KW-0560">Oxidoreductase</keyword>
<comment type="catalytic activity">
    <reaction evidence="11">
        <text>beta-D-glucose + O2 = D-glucono-1,5-lactone + H2O2</text>
        <dbReference type="Rhea" id="RHEA:11428"/>
        <dbReference type="ChEBI" id="CHEBI:15379"/>
        <dbReference type="ChEBI" id="CHEBI:15903"/>
        <dbReference type="ChEBI" id="CHEBI:16217"/>
        <dbReference type="ChEBI" id="CHEBI:16240"/>
        <dbReference type="EC" id="1.1.3.4"/>
    </reaction>
    <physiologicalReaction direction="left-to-right" evidence="11">
        <dbReference type="Rhea" id="RHEA:11429"/>
    </physiologicalReaction>
</comment>
<evidence type="ECO:0000256" key="6">
    <source>
        <dbReference type="ARBA" id="ARBA00022512"/>
    </source>
</evidence>
<accession>A0A9P3BT25</accession>
<dbReference type="Pfam" id="PF00732">
    <property type="entry name" value="GMC_oxred_N"/>
    <property type="match status" value="1"/>
</dbReference>
<keyword evidence="9 13" id="KW-0274">FAD</keyword>
<evidence type="ECO:0000256" key="4">
    <source>
        <dbReference type="ARBA" id="ARBA00010790"/>
    </source>
</evidence>
<sequence>MEEKSLPWFNNTKASDVFLTVSGPALSNYDQLKHCSVPFQVPPSSTDDNKIAPEATGIISNPERVADQTYDYIIAGGGLTGLTLAAKPLDHPDKFNVLVIESGYYGSEYGPIIDDLNAYGEIFGSSVDHAYETSPQIHQRVEIIRSGNGLGGSTLINGGTWTRPHRDQIDSWEHVFGNTDWNWDNLKKYMDEIEKPRDPTKDKDVTEGHHHPYDRSCHNSKPDEGKVEVGARDRKTNWSPLIFALMQTVNDTTGAPYQQDLCCGIPHGVSMFLNTLTKGQVRTDAARSWLEPVLKDNSTKARITVLTGQLVGRVNLEPTEKDDPKYKATGVEFSAPTARRAGGSTSGRSTRFSSLLDRLSPL</sequence>
<organism evidence="16 17">
    <name type="scientific">Aspergillus viridinutans</name>
    <dbReference type="NCBI Taxonomy" id="75553"/>
    <lineage>
        <taxon>Eukaryota</taxon>
        <taxon>Fungi</taxon>
        <taxon>Dikarya</taxon>
        <taxon>Ascomycota</taxon>
        <taxon>Pezizomycotina</taxon>
        <taxon>Eurotiomycetes</taxon>
        <taxon>Eurotiomycetidae</taxon>
        <taxon>Eurotiales</taxon>
        <taxon>Aspergillaceae</taxon>
        <taxon>Aspergillus</taxon>
        <taxon>Aspergillus subgen. Fumigati</taxon>
    </lineage>
</organism>
<evidence type="ECO:0000256" key="13">
    <source>
        <dbReference type="RuleBase" id="RU003968"/>
    </source>
</evidence>
<evidence type="ECO:0000256" key="5">
    <source>
        <dbReference type="ARBA" id="ARBA00011738"/>
    </source>
</evidence>
<evidence type="ECO:0000256" key="11">
    <source>
        <dbReference type="ARBA" id="ARBA00049435"/>
    </source>
</evidence>
<evidence type="ECO:0000256" key="9">
    <source>
        <dbReference type="ARBA" id="ARBA00022827"/>
    </source>
</evidence>
<evidence type="ECO:0000259" key="15">
    <source>
        <dbReference type="PROSITE" id="PS00623"/>
    </source>
</evidence>
<feature type="region of interest" description="Disordered" evidence="14">
    <location>
        <begin position="194"/>
        <end position="226"/>
    </location>
</feature>
<name>A0A9P3BT25_ASPVI</name>
<dbReference type="InterPro" id="IPR036188">
    <property type="entry name" value="FAD/NAD-bd_sf"/>
</dbReference>
<comment type="cofactor">
    <cofactor evidence="1">
        <name>FAD</name>
        <dbReference type="ChEBI" id="CHEBI:57692"/>
    </cofactor>
</comment>
<dbReference type="Proteomes" id="UP000710440">
    <property type="component" value="Unassembled WGS sequence"/>
</dbReference>
<dbReference type="PANTHER" id="PTHR11552:SF201">
    <property type="entry name" value="GLUCOSE-METHANOL-CHOLINE OXIDOREDUCTASE N-TERMINAL DOMAIN-CONTAINING PROTEIN"/>
    <property type="match status" value="1"/>
</dbReference>
<keyword evidence="7" id="KW-0964">Secreted</keyword>
<dbReference type="InterPro" id="IPR027424">
    <property type="entry name" value="Glucose_Oxidase_domain_2"/>
</dbReference>
<feature type="domain" description="Glucose-methanol-choline oxidoreductase N-terminal" evidence="15">
    <location>
        <begin position="147"/>
        <end position="170"/>
    </location>
</feature>
<feature type="compositionally biased region" description="Low complexity" evidence="14">
    <location>
        <begin position="337"/>
        <end position="351"/>
    </location>
</feature>
<evidence type="ECO:0000256" key="12">
    <source>
        <dbReference type="ARBA" id="ARBA00049722"/>
    </source>
</evidence>
<comment type="similarity">
    <text evidence="4 13">Belongs to the GMC oxidoreductase family.</text>
</comment>
<comment type="subcellular location">
    <subcellularLocation>
        <location evidence="2">Secreted</location>
        <location evidence="2">Cell wall</location>
    </subcellularLocation>
    <subcellularLocation>
        <location evidence="3">Secreted</location>
        <location evidence="3">Extracellular space</location>
        <location evidence="3">Extracellular matrix</location>
    </subcellularLocation>
</comment>
<keyword evidence="8 13" id="KW-0285">Flavoprotein</keyword>
<comment type="caution">
    <text evidence="16">The sequence shown here is derived from an EMBL/GenBank/DDBJ whole genome shotgun (WGS) entry which is preliminary data.</text>
</comment>
<keyword evidence="6" id="KW-0134">Cell wall</keyword>
<comment type="subunit">
    <text evidence="5">Homodimer.</text>
</comment>
<dbReference type="Gene3D" id="3.50.50.60">
    <property type="entry name" value="FAD/NAD(P)-binding domain"/>
    <property type="match status" value="1"/>
</dbReference>
<evidence type="ECO:0000313" key="17">
    <source>
        <dbReference type="Proteomes" id="UP000710440"/>
    </source>
</evidence>
<dbReference type="InterPro" id="IPR012132">
    <property type="entry name" value="GMC_OxRdtase"/>
</dbReference>
<feature type="region of interest" description="Disordered" evidence="14">
    <location>
        <begin position="317"/>
        <end position="362"/>
    </location>
</feature>
<reference evidence="16 17" key="1">
    <citation type="submission" date="2021-02" db="EMBL/GenBank/DDBJ databases">
        <title>Pan-genome distribution and transcriptional activeness of fungal secondary metabolism genes in Aspergillus section Fumigati.</title>
        <authorList>
            <person name="Takahashi H."/>
            <person name="Umemura M."/>
            <person name="Ninomiya A."/>
            <person name="Kusuya Y."/>
            <person name="Urayama S."/>
            <person name="Shimizu M."/>
            <person name="Watanabe A."/>
            <person name="Kamei K."/>
            <person name="Yaguchi T."/>
            <person name="Hagiwara D."/>
        </authorList>
    </citation>
    <scope>NUCLEOTIDE SEQUENCE [LARGE SCALE GENOMIC DNA]</scope>
    <source>
        <strain evidence="16 17">IFM 47045</strain>
    </source>
</reference>
<dbReference type="InterPro" id="IPR000172">
    <property type="entry name" value="GMC_OxRdtase_N"/>
</dbReference>
<dbReference type="EMBL" id="BOPL01000003">
    <property type="protein sequence ID" value="GIK01785.1"/>
    <property type="molecule type" value="Genomic_DNA"/>
</dbReference>
<evidence type="ECO:0000256" key="1">
    <source>
        <dbReference type="ARBA" id="ARBA00001974"/>
    </source>
</evidence>
<evidence type="ECO:0000256" key="2">
    <source>
        <dbReference type="ARBA" id="ARBA00004191"/>
    </source>
</evidence>
<dbReference type="OrthoDB" id="269227at2759"/>
<gene>
    <name evidence="16" type="ORF">Aspvir_005826</name>
</gene>
<dbReference type="GO" id="GO:0046562">
    <property type="term" value="F:beta-D-glucose oxidase activity"/>
    <property type="evidence" value="ECO:0007669"/>
    <property type="project" value="UniProtKB-EC"/>
</dbReference>
<keyword evidence="17" id="KW-1185">Reference proteome</keyword>
<dbReference type="SUPFAM" id="SSF51905">
    <property type="entry name" value="FAD/NAD(P)-binding domain"/>
    <property type="match status" value="1"/>
</dbReference>
<proteinExistence type="inferred from homology"/>
<evidence type="ECO:0000256" key="7">
    <source>
        <dbReference type="ARBA" id="ARBA00022530"/>
    </source>
</evidence>
<dbReference type="Gene3D" id="3.30.560.10">
    <property type="entry name" value="Glucose Oxidase, domain 3"/>
    <property type="match status" value="1"/>
</dbReference>
<evidence type="ECO:0000256" key="10">
    <source>
        <dbReference type="ARBA" id="ARBA00023002"/>
    </source>
</evidence>
<dbReference type="AlphaFoldDB" id="A0A9P3BT25"/>
<dbReference type="Gene3D" id="4.10.450.10">
    <property type="entry name" value="Glucose Oxidase, domain 2"/>
    <property type="match status" value="1"/>
</dbReference>
<keyword evidence="7" id="KW-0272">Extracellular matrix</keyword>
<dbReference type="GO" id="GO:0050660">
    <property type="term" value="F:flavin adenine dinucleotide binding"/>
    <property type="evidence" value="ECO:0007669"/>
    <property type="project" value="InterPro"/>
</dbReference>
<dbReference type="EC" id="1.1.3.4" evidence="12"/>
<dbReference type="GeneID" id="66933808"/>
<evidence type="ECO:0000313" key="16">
    <source>
        <dbReference type="EMBL" id="GIK01785.1"/>
    </source>
</evidence>
<evidence type="ECO:0000256" key="8">
    <source>
        <dbReference type="ARBA" id="ARBA00022630"/>
    </source>
</evidence>
<dbReference type="RefSeq" id="XP_043124971.1">
    <property type="nucleotide sequence ID" value="XM_043269036.1"/>
</dbReference>
<protein>
    <recommendedName>
        <fullName evidence="12">glucose oxidase</fullName>
        <ecNumber evidence="12">1.1.3.4</ecNumber>
    </recommendedName>
</protein>